<dbReference type="EMBL" id="JBBJBU010000002">
    <property type="protein sequence ID" value="KAK7206579.1"/>
    <property type="molecule type" value="Genomic_DNA"/>
</dbReference>
<evidence type="ECO:0000256" key="6">
    <source>
        <dbReference type="ARBA" id="ARBA00023242"/>
    </source>
</evidence>
<dbReference type="GeneID" id="90037514"/>
<keyword evidence="6" id="KW-0539">Nucleus</keyword>
<organism evidence="8 9">
    <name type="scientific">Myxozyma melibiosi</name>
    <dbReference type="NCBI Taxonomy" id="54550"/>
    <lineage>
        <taxon>Eukaryota</taxon>
        <taxon>Fungi</taxon>
        <taxon>Dikarya</taxon>
        <taxon>Ascomycota</taxon>
        <taxon>Saccharomycotina</taxon>
        <taxon>Lipomycetes</taxon>
        <taxon>Lipomycetales</taxon>
        <taxon>Lipomycetaceae</taxon>
        <taxon>Myxozyma</taxon>
    </lineage>
</organism>
<dbReference type="InterPro" id="IPR024145">
    <property type="entry name" value="His_deAcase_SAP30/SAP30L"/>
</dbReference>
<protein>
    <recommendedName>
        <fullName evidence="7">Histone deacetylase complex subunit SAP30 Sin3 binding domain-containing protein</fullName>
    </recommendedName>
</protein>
<dbReference type="Proteomes" id="UP001498771">
    <property type="component" value="Unassembled WGS sequence"/>
</dbReference>
<dbReference type="InterPro" id="IPR038291">
    <property type="entry name" value="SAP30_C_sf"/>
</dbReference>
<gene>
    <name evidence="8" type="ORF">BZA70DRAFT_274596</name>
</gene>
<keyword evidence="5" id="KW-0804">Transcription</keyword>
<sequence>MAGPSHHASSRVSHAAGAASGKRGAAATGTAAAIAAANAGAATANAAGVDEAGVPIDPVNFDTFPDDALRKYRASYSMPDKSSISNLGMLLNGKVGQRTYSYKHRNRITKEELAGAVKRHFIAQPAREVEMIAGFFYAVRHQNETLKLKFPLP</sequence>
<keyword evidence="9" id="KW-1185">Reference proteome</keyword>
<comment type="similarity">
    <text evidence="2">Belongs to the SAP30 family.</text>
</comment>
<reference evidence="8 9" key="1">
    <citation type="submission" date="2024-03" db="EMBL/GenBank/DDBJ databases">
        <title>Genome-scale model development and genomic sequencing of the oleaginous clade Lipomyces.</title>
        <authorList>
            <consortium name="Lawrence Berkeley National Laboratory"/>
            <person name="Czajka J.J."/>
            <person name="Han Y."/>
            <person name="Kim J."/>
            <person name="Mondo S.J."/>
            <person name="Hofstad B.A."/>
            <person name="Robles A."/>
            <person name="Haridas S."/>
            <person name="Riley R."/>
            <person name="LaButti K."/>
            <person name="Pangilinan J."/>
            <person name="Andreopoulos W."/>
            <person name="Lipzen A."/>
            <person name="Yan J."/>
            <person name="Wang M."/>
            <person name="Ng V."/>
            <person name="Grigoriev I.V."/>
            <person name="Spatafora J.W."/>
            <person name="Magnuson J.K."/>
            <person name="Baker S.E."/>
            <person name="Pomraning K.R."/>
        </authorList>
    </citation>
    <scope>NUCLEOTIDE SEQUENCE [LARGE SCALE GENOMIC DNA]</scope>
    <source>
        <strain evidence="8 9">Phaff 52-87</strain>
    </source>
</reference>
<accession>A0ABR1F9Q2</accession>
<proteinExistence type="inferred from homology"/>
<name>A0ABR1F9Q2_9ASCO</name>
<evidence type="ECO:0000313" key="8">
    <source>
        <dbReference type="EMBL" id="KAK7206579.1"/>
    </source>
</evidence>
<evidence type="ECO:0000256" key="4">
    <source>
        <dbReference type="ARBA" id="ARBA00023015"/>
    </source>
</evidence>
<keyword evidence="3" id="KW-0678">Repressor</keyword>
<evidence type="ECO:0000259" key="7">
    <source>
        <dbReference type="Pfam" id="PF13867"/>
    </source>
</evidence>
<evidence type="ECO:0000313" key="9">
    <source>
        <dbReference type="Proteomes" id="UP001498771"/>
    </source>
</evidence>
<dbReference type="InterPro" id="IPR025718">
    <property type="entry name" value="SAP30_Sin3-bd"/>
</dbReference>
<evidence type="ECO:0000256" key="5">
    <source>
        <dbReference type="ARBA" id="ARBA00023163"/>
    </source>
</evidence>
<comment type="subcellular location">
    <subcellularLocation>
        <location evidence="1">Nucleus</location>
    </subcellularLocation>
</comment>
<dbReference type="Gene3D" id="6.10.160.20">
    <property type="match status" value="1"/>
</dbReference>
<comment type="caution">
    <text evidence="8">The sequence shown here is derived from an EMBL/GenBank/DDBJ whole genome shotgun (WGS) entry which is preliminary data.</text>
</comment>
<evidence type="ECO:0000256" key="3">
    <source>
        <dbReference type="ARBA" id="ARBA00022491"/>
    </source>
</evidence>
<dbReference type="PANTHER" id="PTHR13286">
    <property type="entry name" value="SAP30"/>
    <property type="match status" value="1"/>
</dbReference>
<dbReference type="Pfam" id="PF13867">
    <property type="entry name" value="SAP30_Sin3_bdg"/>
    <property type="match status" value="1"/>
</dbReference>
<feature type="domain" description="Histone deacetylase complex subunit SAP30 Sin3 binding" evidence="7">
    <location>
        <begin position="98"/>
        <end position="140"/>
    </location>
</feature>
<evidence type="ECO:0000256" key="2">
    <source>
        <dbReference type="ARBA" id="ARBA00006283"/>
    </source>
</evidence>
<dbReference type="RefSeq" id="XP_064769612.1">
    <property type="nucleotide sequence ID" value="XM_064912002.1"/>
</dbReference>
<keyword evidence="4" id="KW-0805">Transcription regulation</keyword>
<evidence type="ECO:0000256" key="1">
    <source>
        <dbReference type="ARBA" id="ARBA00004123"/>
    </source>
</evidence>